<dbReference type="Proteomes" id="UP001442841">
    <property type="component" value="Chromosome"/>
</dbReference>
<feature type="domain" description="LysM" evidence="3">
    <location>
        <begin position="148"/>
        <end position="196"/>
    </location>
</feature>
<dbReference type="PANTHER" id="PTHR34700:SF4">
    <property type="entry name" value="PHAGE-LIKE ELEMENT PBSX PROTEIN XKDP"/>
    <property type="match status" value="1"/>
</dbReference>
<keyword evidence="2" id="KW-0812">Transmembrane</keyword>
<keyword evidence="5" id="KW-1185">Reference proteome</keyword>
<dbReference type="PANTHER" id="PTHR34700">
    <property type="entry name" value="POTASSIUM BINDING PROTEIN KBP"/>
    <property type="match status" value="1"/>
</dbReference>
<feature type="region of interest" description="Disordered" evidence="1">
    <location>
        <begin position="203"/>
        <end position="258"/>
    </location>
</feature>
<dbReference type="SMART" id="SM01043">
    <property type="entry name" value="BTAD"/>
    <property type="match status" value="1"/>
</dbReference>
<organism evidence="4 5">
    <name type="scientific">Ammonicoccus fulvus</name>
    <dbReference type="NCBI Taxonomy" id="3138240"/>
    <lineage>
        <taxon>Bacteria</taxon>
        <taxon>Bacillati</taxon>
        <taxon>Actinomycetota</taxon>
        <taxon>Actinomycetes</taxon>
        <taxon>Propionibacteriales</taxon>
        <taxon>Propionibacteriaceae</taxon>
        <taxon>Ammonicoccus</taxon>
    </lineage>
</organism>
<proteinExistence type="predicted"/>
<dbReference type="SUPFAM" id="SSF54106">
    <property type="entry name" value="LysM domain"/>
    <property type="match status" value="1"/>
</dbReference>
<dbReference type="SMART" id="SM00257">
    <property type="entry name" value="LysM"/>
    <property type="match status" value="1"/>
</dbReference>
<dbReference type="RefSeq" id="WP_425310553.1">
    <property type="nucleotide sequence ID" value="NZ_CP154795.1"/>
</dbReference>
<feature type="transmembrane region" description="Helical" evidence="2">
    <location>
        <begin position="50"/>
        <end position="75"/>
    </location>
</feature>
<sequence length="888" mass="95528">MPFRILRGLAALIVTLALVVGTPWLLVLIGRRPDLTPFPEVLFRPDQGQLLLGFMTLAGWLAWAAFTVSIVAELIALLSGQRLRVHLPGLGAPRSLAAGLLVAIAAMVPMSAAHAEPAPPAAAAPVEAKGLGEIRAAVDSGEDQQAWLRYTVERGDDLWSIAERFYGDGLAWSRIVAANPQVTSPDQIDVGWVLVLPDIPDPNVAREPDLPPTPEPSAPEARPDPAVAPASPGPARAPAPTASTSAAERPVESVEHVGAGNATPADRIAYATAGISSLTAAALLGLLAARRLTQLANRPQGRRILHPSAPAQHFENALDQAQDPLTLRTLDLALRALARHYRDAGEALPRLGAVLVADDRITLEVDRIPARLPVGFHADSRHLWVGIPDADEMAEEWEALADEPAPYPTLVGFGETEAGELLLQDLESLGALGMEGTPELVTQALNAFVIELCSSPWNSGQSVLVVDGDAELAEALGSPLIEIRDSVEDVLVELEAETQPRRAIGGEEHPRDLRIRPEFTEAWSPRVLVIGSALTDGQRRRLLRLTWDSHLVVIAADEELPTLRVQASPELSDLPNARTFHAQLLAAETRKHLLEVLTVTDSTETTPAPWWAETNGATVHSLAARRAAGVTEEPAVDSHEPVLHPEQPEILLVGPVELVGARGERPARAVRQCVEYAAWLLENPRATATSMGSALLVAEGTRRSNMSRLRSWLGADEEGDRYLPEAYSGRIALHPDVTSDWQRMQLLTVGGINRSSDANLIQVLDLVRGAPLADAAPGQWGWAEELRTDISSFVRDVALVVAERALARGEVDLARWAVNRALNAAPEDEQLLVARVRAEHLAGNRSEVERLSLRLARSARQLNIDLAADTVTLLQEVLEGSPRARGLG</sequence>
<feature type="compositionally biased region" description="Low complexity" evidence="1">
    <location>
        <begin position="238"/>
        <end position="248"/>
    </location>
</feature>
<evidence type="ECO:0000256" key="2">
    <source>
        <dbReference type="SAM" id="Phobius"/>
    </source>
</evidence>
<dbReference type="Pfam" id="PF01476">
    <property type="entry name" value="LysM"/>
    <property type="match status" value="1"/>
</dbReference>
<dbReference type="EMBL" id="CP154795">
    <property type="protein sequence ID" value="XAN09114.1"/>
    <property type="molecule type" value="Genomic_DNA"/>
</dbReference>
<dbReference type="InterPro" id="IPR018392">
    <property type="entry name" value="LysM"/>
</dbReference>
<dbReference type="InterPro" id="IPR005158">
    <property type="entry name" value="BTAD"/>
</dbReference>
<evidence type="ECO:0000259" key="3">
    <source>
        <dbReference type="PROSITE" id="PS51782"/>
    </source>
</evidence>
<feature type="transmembrane region" description="Helical" evidence="2">
    <location>
        <begin position="96"/>
        <end position="115"/>
    </location>
</feature>
<feature type="transmembrane region" description="Helical" evidence="2">
    <location>
        <begin position="9"/>
        <end position="30"/>
    </location>
</feature>
<dbReference type="InterPro" id="IPR011990">
    <property type="entry name" value="TPR-like_helical_dom_sf"/>
</dbReference>
<reference evidence="4 5" key="1">
    <citation type="submission" date="2024-04" db="EMBL/GenBank/DDBJ databases">
        <title>Isolation of an actinomycete strain from pig manure.</title>
        <authorList>
            <person name="Gong T."/>
            <person name="Yu Z."/>
            <person name="An M."/>
            <person name="Wei C."/>
            <person name="Yang W."/>
            <person name="Liu L."/>
        </authorList>
    </citation>
    <scope>NUCLEOTIDE SEQUENCE [LARGE SCALE GENOMIC DNA]</scope>
    <source>
        <strain evidence="4 5">ZF39</strain>
    </source>
</reference>
<keyword evidence="2" id="KW-1133">Transmembrane helix</keyword>
<dbReference type="Gene3D" id="1.25.40.10">
    <property type="entry name" value="Tetratricopeptide repeat domain"/>
    <property type="match status" value="1"/>
</dbReference>
<dbReference type="Gene3D" id="3.10.350.10">
    <property type="entry name" value="LysM domain"/>
    <property type="match status" value="1"/>
</dbReference>
<dbReference type="InterPro" id="IPR036779">
    <property type="entry name" value="LysM_dom_sf"/>
</dbReference>
<dbReference type="PROSITE" id="PS51782">
    <property type="entry name" value="LYSM"/>
    <property type="match status" value="1"/>
</dbReference>
<protein>
    <submittedName>
        <fullName evidence="4">LysM peptidoglycan-binding domain-containing protein</fullName>
    </submittedName>
</protein>
<evidence type="ECO:0000256" key="1">
    <source>
        <dbReference type="SAM" id="MobiDB-lite"/>
    </source>
</evidence>
<accession>A0ABZ3FVM6</accession>
<keyword evidence="2" id="KW-0472">Membrane</keyword>
<name>A0ABZ3FVM6_9ACTN</name>
<evidence type="ECO:0000313" key="4">
    <source>
        <dbReference type="EMBL" id="XAN09114.1"/>
    </source>
</evidence>
<dbReference type="InterPro" id="IPR052196">
    <property type="entry name" value="Bact_Kbp"/>
</dbReference>
<gene>
    <name evidence="4" type="ORF">AADG42_17930</name>
</gene>
<evidence type="ECO:0000313" key="5">
    <source>
        <dbReference type="Proteomes" id="UP001442841"/>
    </source>
</evidence>
<dbReference type="CDD" id="cd00118">
    <property type="entry name" value="LysM"/>
    <property type="match status" value="1"/>
</dbReference>